<dbReference type="InterPro" id="IPR013830">
    <property type="entry name" value="SGNH_hydro"/>
</dbReference>
<sequence length="220" mass="23321">MRRSRYLMAAVALAVAVAVPVVTVEPNALRAAEVAPEHDLRVAVVGDSLSAGRSGFLGNGLDDESWMTYAQGDGIEYAGGWARAGATPDAMAAAVRPVGDVDVLVILAGTNAVRVGKSLDEERSAYERIVETVGARKVIVADLPPYRWRPDAAATYRTALQQFVTDEGWTWADPWTFARSGSQWADGVSTDGTHPAGAAEYRQLGEAFRSIILAVGTSTA</sequence>
<dbReference type="Proteomes" id="UP001370299">
    <property type="component" value="Unassembled WGS sequence"/>
</dbReference>
<keyword evidence="4" id="KW-1185">Reference proteome</keyword>
<organism evidence="3 4">
    <name type="scientific">Curtobacterium citreum</name>
    <dbReference type="NCBI Taxonomy" id="2036"/>
    <lineage>
        <taxon>Bacteria</taxon>
        <taxon>Bacillati</taxon>
        <taxon>Actinomycetota</taxon>
        <taxon>Actinomycetes</taxon>
        <taxon>Micrococcales</taxon>
        <taxon>Microbacteriaceae</taxon>
        <taxon>Curtobacterium</taxon>
    </lineage>
</organism>
<evidence type="ECO:0000256" key="1">
    <source>
        <dbReference type="SAM" id="SignalP"/>
    </source>
</evidence>
<dbReference type="Pfam" id="PF13472">
    <property type="entry name" value="Lipase_GDSL_2"/>
    <property type="match status" value="1"/>
</dbReference>
<comment type="caution">
    <text evidence="3">The sequence shown here is derived from an EMBL/GenBank/DDBJ whole genome shotgun (WGS) entry which is preliminary data.</text>
</comment>
<evidence type="ECO:0000259" key="2">
    <source>
        <dbReference type="Pfam" id="PF13472"/>
    </source>
</evidence>
<feature type="signal peptide" evidence="1">
    <location>
        <begin position="1"/>
        <end position="24"/>
    </location>
</feature>
<name>A0ABU8YDQ4_9MICO</name>
<evidence type="ECO:0000313" key="3">
    <source>
        <dbReference type="EMBL" id="MEK0172659.1"/>
    </source>
</evidence>
<proteinExistence type="predicted"/>
<evidence type="ECO:0000313" key="4">
    <source>
        <dbReference type="Proteomes" id="UP001370299"/>
    </source>
</evidence>
<dbReference type="SUPFAM" id="SSF52266">
    <property type="entry name" value="SGNH hydrolase"/>
    <property type="match status" value="1"/>
</dbReference>
<dbReference type="EC" id="3.1.-.-" evidence="3"/>
<accession>A0ABU8YDQ4</accession>
<dbReference type="InterPro" id="IPR036514">
    <property type="entry name" value="SGNH_hydro_sf"/>
</dbReference>
<gene>
    <name evidence="3" type="ORF">WMN62_14375</name>
</gene>
<dbReference type="RefSeq" id="WP_340197003.1">
    <property type="nucleotide sequence ID" value="NZ_JBBKAP010000052.1"/>
</dbReference>
<reference evidence="3 4" key="1">
    <citation type="submission" date="2024-03" db="EMBL/GenBank/DDBJ databases">
        <title>Whole genomes of four grape xylem sap localized bacterial endophytes.</title>
        <authorList>
            <person name="Kumar G."/>
            <person name="Savka M.A."/>
        </authorList>
    </citation>
    <scope>NUCLEOTIDE SEQUENCE [LARGE SCALE GENOMIC DNA]</scope>
    <source>
        <strain evidence="3 4">RIT_GXS8</strain>
    </source>
</reference>
<dbReference type="CDD" id="cd00229">
    <property type="entry name" value="SGNH_hydrolase"/>
    <property type="match status" value="1"/>
</dbReference>
<dbReference type="GO" id="GO:0016787">
    <property type="term" value="F:hydrolase activity"/>
    <property type="evidence" value="ECO:0007669"/>
    <property type="project" value="UniProtKB-KW"/>
</dbReference>
<keyword evidence="1" id="KW-0732">Signal</keyword>
<feature type="domain" description="SGNH hydrolase-type esterase" evidence="2">
    <location>
        <begin position="44"/>
        <end position="196"/>
    </location>
</feature>
<keyword evidence="3" id="KW-0378">Hydrolase</keyword>
<dbReference type="Gene3D" id="3.40.50.1110">
    <property type="entry name" value="SGNH hydrolase"/>
    <property type="match status" value="1"/>
</dbReference>
<dbReference type="EMBL" id="JBBLYY010000069">
    <property type="protein sequence ID" value="MEK0172659.1"/>
    <property type="molecule type" value="Genomic_DNA"/>
</dbReference>
<feature type="chain" id="PRO_5046591866" evidence="1">
    <location>
        <begin position="25"/>
        <end position="220"/>
    </location>
</feature>
<protein>
    <submittedName>
        <fullName evidence="3">SGNH/GDSL hydrolase family protein</fullName>
        <ecNumber evidence="3">3.1.-.-</ecNumber>
    </submittedName>
</protein>